<sequence>MIFIFIINCKSSFTQEEADRIAGNIIDTFETYQVKEYGPYKVIFFGEMSTFTSVIIVYCDHWKILESLEFDMKELFKANRIRKKQFFIIKPTTSNYLIIFFTFVGKNNFLLPYFEDHETNKHKKHHYSKIEKSRKVLSNFDFELGLFLWTMICVLAIFMILYEFFLYRLKYFIQVSIGFYGFMGTLNYRLENFPT</sequence>
<reference evidence="2" key="1">
    <citation type="submission" date="2021-03" db="EMBL/GenBank/DDBJ databases">
        <title>Chromosome level genome of the anhydrobiotic midge Polypedilum vanderplanki.</title>
        <authorList>
            <person name="Yoshida Y."/>
            <person name="Kikawada T."/>
            <person name="Gusev O."/>
        </authorList>
    </citation>
    <scope>NUCLEOTIDE SEQUENCE</scope>
    <source>
        <strain evidence="2">NIAS01</strain>
        <tissue evidence="2">Whole body or cell culture</tissue>
    </source>
</reference>
<evidence type="ECO:0000313" key="2">
    <source>
        <dbReference type="EMBL" id="KAG5684060.1"/>
    </source>
</evidence>
<feature type="transmembrane region" description="Helical" evidence="1">
    <location>
        <begin position="86"/>
        <end position="104"/>
    </location>
</feature>
<evidence type="ECO:0000313" key="3">
    <source>
        <dbReference type="Proteomes" id="UP001107558"/>
    </source>
</evidence>
<keyword evidence="1" id="KW-1133">Transmembrane helix</keyword>
<dbReference type="Proteomes" id="UP001107558">
    <property type="component" value="Chromosome 1"/>
</dbReference>
<feature type="transmembrane region" description="Helical" evidence="1">
    <location>
        <begin position="146"/>
        <end position="164"/>
    </location>
</feature>
<accession>A0A9J6CQ98</accession>
<protein>
    <submittedName>
        <fullName evidence="2">Uncharacterized protein</fullName>
    </submittedName>
</protein>
<organism evidence="2 3">
    <name type="scientific">Polypedilum vanderplanki</name>
    <name type="common">Sleeping chironomid midge</name>
    <dbReference type="NCBI Taxonomy" id="319348"/>
    <lineage>
        <taxon>Eukaryota</taxon>
        <taxon>Metazoa</taxon>
        <taxon>Ecdysozoa</taxon>
        <taxon>Arthropoda</taxon>
        <taxon>Hexapoda</taxon>
        <taxon>Insecta</taxon>
        <taxon>Pterygota</taxon>
        <taxon>Neoptera</taxon>
        <taxon>Endopterygota</taxon>
        <taxon>Diptera</taxon>
        <taxon>Nematocera</taxon>
        <taxon>Chironomoidea</taxon>
        <taxon>Chironomidae</taxon>
        <taxon>Chironominae</taxon>
        <taxon>Polypedilum</taxon>
        <taxon>Polypedilum</taxon>
    </lineage>
</organism>
<keyword evidence="1" id="KW-0812">Transmembrane</keyword>
<keyword evidence="1" id="KW-0472">Membrane</keyword>
<dbReference type="EMBL" id="JADBJN010000001">
    <property type="protein sequence ID" value="KAG5684060.1"/>
    <property type="molecule type" value="Genomic_DNA"/>
</dbReference>
<evidence type="ECO:0000256" key="1">
    <source>
        <dbReference type="SAM" id="Phobius"/>
    </source>
</evidence>
<name>A0A9J6CQ98_POLVA</name>
<gene>
    <name evidence="2" type="ORF">PVAND_013309</name>
</gene>
<proteinExistence type="predicted"/>
<keyword evidence="3" id="KW-1185">Reference proteome</keyword>
<comment type="caution">
    <text evidence="2">The sequence shown here is derived from an EMBL/GenBank/DDBJ whole genome shotgun (WGS) entry which is preliminary data.</text>
</comment>
<dbReference type="AlphaFoldDB" id="A0A9J6CQ98"/>